<name>A0AAV2CRZ8_9ROSI</name>
<accession>A0AAV2CRZ8</accession>
<dbReference type="EMBL" id="OZ034814">
    <property type="protein sequence ID" value="CAL1358821.1"/>
    <property type="molecule type" value="Genomic_DNA"/>
</dbReference>
<dbReference type="PANTHER" id="PTHR39244">
    <property type="entry name" value="NATTERIN-4"/>
    <property type="match status" value="1"/>
</dbReference>
<protein>
    <submittedName>
        <fullName evidence="2">Uncharacterized protein</fullName>
    </submittedName>
</protein>
<keyword evidence="3" id="KW-1185">Reference proteome</keyword>
<dbReference type="AlphaFoldDB" id="A0AAV2CRZ8"/>
<evidence type="ECO:0000256" key="1">
    <source>
        <dbReference type="SAM" id="MobiDB-lite"/>
    </source>
</evidence>
<gene>
    <name evidence="2" type="ORF">LTRI10_LOCUS6347</name>
</gene>
<evidence type="ECO:0000313" key="3">
    <source>
        <dbReference type="Proteomes" id="UP001497516"/>
    </source>
</evidence>
<dbReference type="Gene3D" id="2.170.15.10">
    <property type="entry name" value="Proaerolysin, chain A, domain 3"/>
    <property type="match status" value="1"/>
</dbReference>
<feature type="compositionally biased region" description="Polar residues" evidence="1">
    <location>
        <begin position="7"/>
        <end position="20"/>
    </location>
</feature>
<dbReference type="PANTHER" id="PTHR39244:SF5">
    <property type="entry name" value="NATTERIN-3-LIKE"/>
    <property type="match status" value="1"/>
</dbReference>
<sequence>MVRHFLTPSSSSHTNETPNVSKVERKFGKTVSHTTSWTNSYGWKVGGKVEITTDFKGISFLKEGKLKISSEHSEGKIEGAFEERGESSEIANEVIVSPMKQLRITTTKIKTACDVPFDYSYTEKLYDGTTADYRVQDGLFTTTTTVVEVASKEEDLQQD</sequence>
<dbReference type="Proteomes" id="UP001497516">
    <property type="component" value="Chromosome 10"/>
</dbReference>
<proteinExistence type="predicted"/>
<evidence type="ECO:0000313" key="2">
    <source>
        <dbReference type="EMBL" id="CAL1358821.1"/>
    </source>
</evidence>
<organism evidence="2 3">
    <name type="scientific">Linum trigynum</name>
    <dbReference type="NCBI Taxonomy" id="586398"/>
    <lineage>
        <taxon>Eukaryota</taxon>
        <taxon>Viridiplantae</taxon>
        <taxon>Streptophyta</taxon>
        <taxon>Embryophyta</taxon>
        <taxon>Tracheophyta</taxon>
        <taxon>Spermatophyta</taxon>
        <taxon>Magnoliopsida</taxon>
        <taxon>eudicotyledons</taxon>
        <taxon>Gunneridae</taxon>
        <taxon>Pentapetalae</taxon>
        <taxon>rosids</taxon>
        <taxon>fabids</taxon>
        <taxon>Malpighiales</taxon>
        <taxon>Linaceae</taxon>
        <taxon>Linum</taxon>
    </lineage>
</organism>
<dbReference type="InterPro" id="IPR053237">
    <property type="entry name" value="Natterin_C"/>
</dbReference>
<dbReference type="SUPFAM" id="SSF56973">
    <property type="entry name" value="Aerolisin/ETX pore-forming domain"/>
    <property type="match status" value="1"/>
</dbReference>
<reference evidence="2 3" key="1">
    <citation type="submission" date="2024-04" db="EMBL/GenBank/DDBJ databases">
        <authorList>
            <person name="Fracassetti M."/>
        </authorList>
    </citation>
    <scope>NUCLEOTIDE SEQUENCE [LARGE SCALE GENOMIC DNA]</scope>
</reference>
<feature type="region of interest" description="Disordered" evidence="1">
    <location>
        <begin position="1"/>
        <end position="21"/>
    </location>
</feature>